<feature type="binding site" evidence="7 10">
    <location>
        <position position="86"/>
    </location>
    <ligand>
        <name>Mg(2+)</name>
        <dbReference type="ChEBI" id="CHEBI:18420"/>
    </ligand>
</feature>
<comment type="function">
    <text evidence="6 7">Catalyzes the reversible reaction in which hydroxymethyl group from 5,10-methylenetetrahydrofolate is transferred onto alpha-ketoisovalerate to form ketopantoate.</text>
</comment>
<organism evidence="11 12">
    <name type="scientific">Thermodesulfatator indicus (strain DSM 15286 / JCM 11887 / CIR29812)</name>
    <dbReference type="NCBI Taxonomy" id="667014"/>
    <lineage>
        <taxon>Bacteria</taxon>
        <taxon>Pseudomonadati</taxon>
        <taxon>Thermodesulfobacteriota</taxon>
        <taxon>Thermodesulfobacteria</taxon>
        <taxon>Thermodesulfobacteriales</taxon>
        <taxon>Thermodesulfatatoraceae</taxon>
        <taxon>Thermodesulfatator</taxon>
    </lineage>
</organism>
<dbReference type="InterPro" id="IPR015813">
    <property type="entry name" value="Pyrv/PenolPyrv_kinase-like_dom"/>
</dbReference>
<dbReference type="NCBIfam" id="NF001452">
    <property type="entry name" value="PRK00311.1"/>
    <property type="match status" value="1"/>
</dbReference>
<evidence type="ECO:0000256" key="9">
    <source>
        <dbReference type="PIRSR" id="PIRSR000388-2"/>
    </source>
</evidence>
<feature type="active site" description="Proton acceptor" evidence="7 8">
    <location>
        <position position="185"/>
    </location>
</feature>
<dbReference type="GO" id="GO:0003864">
    <property type="term" value="F:3-methyl-2-oxobutanoate hydroxymethyltransferase activity"/>
    <property type="evidence" value="ECO:0007669"/>
    <property type="project" value="UniProtKB-UniRule"/>
</dbReference>
<gene>
    <name evidence="7" type="primary">panB</name>
    <name evidence="11" type="ordered locus">Thein_0747</name>
</gene>
<evidence type="ECO:0000256" key="3">
    <source>
        <dbReference type="ARBA" id="ARBA00011424"/>
    </source>
</evidence>
<feature type="binding site" evidence="7 9">
    <location>
        <begin position="47"/>
        <end position="48"/>
    </location>
    <ligand>
        <name>3-methyl-2-oxobutanoate</name>
        <dbReference type="ChEBI" id="CHEBI:11851"/>
    </ligand>
</feature>
<proteinExistence type="inferred from homology"/>
<dbReference type="RefSeq" id="WP_013907370.1">
    <property type="nucleotide sequence ID" value="NC_015681.1"/>
</dbReference>
<dbReference type="Gene3D" id="3.20.20.60">
    <property type="entry name" value="Phosphoenolpyruvate-binding domains"/>
    <property type="match status" value="1"/>
</dbReference>
<keyword evidence="7 10" id="KW-0460">Magnesium</keyword>
<dbReference type="EMBL" id="CP002683">
    <property type="protein sequence ID" value="AEH44626.1"/>
    <property type="molecule type" value="Genomic_DNA"/>
</dbReference>
<dbReference type="PANTHER" id="PTHR20881:SF0">
    <property type="entry name" value="3-METHYL-2-OXOBUTANOATE HYDROXYMETHYLTRANSFERASE"/>
    <property type="match status" value="1"/>
</dbReference>
<dbReference type="PATRIC" id="fig|667014.3.peg.770"/>
<reference evidence="11 12" key="2">
    <citation type="journal article" date="2012" name="Stand. Genomic Sci.">
        <title>Complete genome sequence of the thermophilic sulfate-reducing ocean bacterium Thermodesulfatator indicus type strain (CIR29812(T)).</title>
        <authorList>
            <person name="Anderson I."/>
            <person name="Saunders E."/>
            <person name="Lapidus A."/>
            <person name="Nolan M."/>
            <person name="Lucas S."/>
            <person name="Tice H."/>
            <person name="Del Rio T.G."/>
            <person name="Cheng J.F."/>
            <person name="Han C."/>
            <person name="Tapia R."/>
            <person name="Goodwin L.A."/>
            <person name="Pitluck S."/>
            <person name="Liolios K."/>
            <person name="Mavromatis K."/>
            <person name="Pagani I."/>
            <person name="Ivanova N."/>
            <person name="Mikhailova N."/>
            <person name="Pati A."/>
            <person name="Chen A."/>
            <person name="Palaniappan K."/>
            <person name="Land M."/>
            <person name="Hauser L."/>
            <person name="Jeffries C.D."/>
            <person name="Chang Y.J."/>
            <person name="Brambilla E.M."/>
            <person name="Rohde M."/>
            <person name="Spring S."/>
            <person name="Goker M."/>
            <person name="Detter J.C."/>
            <person name="Woyke T."/>
            <person name="Bristow J."/>
            <person name="Eisen J.A."/>
            <person name="Markowitz V."/>
            <person name="Hugenholtz P."/>
            <person name="Kyrpides N.C."/>
            <person name="Klenk H.P."/>
        </authorList>
    </citation>
    <scope>NUCLEOTIDE SEQUENCE [LARGE SCALE GENOMIC DNA]</scope>
    <source>
        <strain evidence="12">DSM 15286 / JCM 11887 / CIR29812</strain>
    </source>
</reference>
<evidence type="ECO:0000256" key="6">
    <source>
        <dbReference type="ARBA" id="ARBA00056497"/>
    </source>
</evidence>
<comment type="subunit">
    <text evidence="3 7">Homodecamer; pentamer of dimers.</text>
</comment>
<protein>
    <recommendedName>
        <fullName evidence="7">3-methyl-2-oxobutanoate hydroxymethyltransferase</fullName>
        <ecNumber evidence="7">2.1.2.11</ecNumber>
    </recommendedName>
    <alternativeName>
        <fullName evidence="7">Ketopantoate hydroxymethyltransferase</fullName>
        <shortName evidence="7">KPHMT</shortName>
    </alternativeName>
</protein>
<sequence>MANFSKITVPELIAKKGREKICALTAYDVLWARLLDEAGIDLILVGDSAAMIVLGYEDTLPITMEEMLIFARAVSRGAKRALVVGDMPFLSYQISPEEAIKNAGRFLKEGGCQAVKIEGGEEMAETIAAVVKAGIPVMGHIGLTPQRAHALGGFKVQGRDLESAKKLINDAKALEDAGVFSLVLECVPKELAAYITREVSVPTIGIGAGPHCDGQILVLPDLLGLFEAFRPKFVKFYANFAEEGRKALNAYLQEVKEGVFPGAKESFSLSDEVKKALGINVGEA</sequence>
<keyword evidence="5 7" id="KW-0808">Transferase</keyword>
<keyword evidence="12" id="KW-1185">Reference proteome</keyword>
<comment type="catalytic activity">
    <reaction evidence="7">
        <text>(6R)-5,10-methylene-5,6,7,8-tetrahydrofolate + 3-methyl-2-oxobutanoate + H2O = 2-dehydropantoate + (6S)-5,6,7,8-tetrahydrofolate</text>
        <dbReference type="Rhea" id="RHEA:11824"/>
        <dbReference type="ChEBI" id="CHEBI:11561"/>
        <dbReference type="ChEBI" id="CHEBI:11851"/>
        <dbReference type="ChEBI" id="CHEBI:15377"/>
        <dbReference type="ChEBI" id="CHEBI:15636"/>
        <dbReference type="ChEBI" id="CHEBI:57453"/>
        <dbReference type="EC" id="2.1.2.11"/>
    </reaction>
</comment>
<reference evidence="12" key="1">
    <citation type="submission" date="2011-04" db="EMBL/GenBank/DDBJ databases">
        <title>The complete genome of Thermodesulfatator indicus DSM 15286.</title>
        <authorList>
            <person name="Lucas S."/>
            <person name="Copeland A."/>
            <person name="Lapidus A."/>
            <person name="Bruce D."/>
            <person name="Goodwin L."/>
            <person name="Pitluck S."/>
            <person name="Peters L."/>
            <person name="Kyrpides N."/>
            <person name="Mavromatis K."/>
            <person name="Pagani I."/>
            <person name="Ivanova N."/>
            <person name="Saunders L."/>
            <person name="Detter J.C."/>
            <person name="Tapia R."/>
            <person name="Han C."/>
            <person name="Land M."/>
            <person name="Hauser L."/>
            <person name="Markowitz V."/>
            <person name="Cheng J.-F."/>
            <person name="Hugenholtz P."/>
            <person name="Woyke T."/>
            <person name="Wu D."/>
            <person name="Spring S."/>
            <person name="Schroeder M."/>
            <person name="Brambilla E."/>
            <person name="Klenk H.-P."/>
            <person name="Eisen J.A."/>
        </authorList>
    </citation>
    <scope>NUCLEOTIDE SEQUENCE [LARGE SCALE GENOMIC DNA]</scope>
    <source>
        <strain evidence="12">DSM 15286 / JCM 11887 / CIR29812</strain>
    </source>
</reference>
<evidence type="ECO:0000256" key="7">
    <source>
        <dbReference type="HAMAP-Rule" id="MF_00156"/>
    </source>
</evidence>
<accession>F8AC68</accession>
<evidence type="ECO:0000256" key="8">
    <source>
        <dbReference type="PIRSR" id="PIRSR000388-1"/>
    </source>
</evidence>
<dbReference type="HOGENOM" id="CLU_036645_1_0_0"/>
<dbReference type="InterPro" id="IPR003700">
    <property type="entry name" value="Pantoate_hydroxy_MeTrfase"/>
</dbReference>
<keyword evidence="7" id="KW-0963">Cytoplasm</keyword>
<feature type="binding site" evidence="7 9">
    <location>
        <position position="116"/>
    </location>
    <ligand>
        <name>3-methyl-2-oxobutanoate</name>
        <dbReference type="ChEBI" id="CHEBI:11851"/>
    </ligand>
</feature>
<dbReference type="HAMAP" id="MF_00156">
    <property type="entry name" value="PanB"/>
    <property type="match status" value="1"/>
</dbReference>
<dbReference type="Proteomes" id="UP000006793">
    <property type="component" value="Chromosome"/>
</dbReference>
<dbReference type="OrthoDB" id="9781789at2"/>
<dbReference type="Pfam" id="PF02548">
    <property type="entry name" value="Pantoate_transf"/>
    <property type="match status" value="1"/>
</dbReference>
<dbReference type="FunCoup" id="F8AC68">
    <property type="interactions" value="383"/>
</dbReference>
<evidence type="ECO:0000256" key="4">
    <source>
        <dbReference type="ARBA" id="ARBA00022655"/>
    </source>
</evidence>
<evidence type="ECO:0000256" key="1">
    <source>
        <dbReference type="ARBA" id="ARBA00005033"/>
    </source>
</evidence>
<feature type="binding site" evidence="7 9">
    <location>
        <position position="86"/>
    </location>
    <ligand>
        <name>3-methyl-2-oxobutanoate</name>
        <dbReference type="ChEBI" id="CHEBI:11851"/>
    </ligand>
</feature>
<evidence type="ECO:0000256" key="10">
    <source>
        <dbReference type="PIRSR" id="PIRSR000388-3"/>
    </source>
</evidence>
<dbReference type="eggNOG" id="COG0413">
    <property type="taxonomic scope" value="Bacteria"/>
</dbReference>
<name>F8AC68_THEID</name>
<dbReference type="InterPro" id="IPR040442">
    <property type="entry name" value="Pyrv_kinase-like_dom_sf"/>
</dbReference>
<dbReference type="STRING" id="667014.Thein_0747"/>
<dbReference type="CDD" id="cd06557">
    <property type="entry name" value="KPHMT-like"/>
    <property type="match status" value="1"/>
</dbReference>
<dbReference type="PaxDb" id="667014-Thein_0747"/>
<dbReference type="KEGG" id="tid:Thein_0747"/>
<evidence type="ECO:0000313" key="12">
    <source>
        <dbReference type="Proteomes" id="UP000006793"/>
    </source>
</evidence>
<comment type="subcellular location">
    <subcellularLocation>
        <location evidence="7">Cytoplasm</location>
    </subcellularLocation>
</comment>
<dbReference type="FunFam" id="3.20.20.60:FF:000003">
    <property type="entry name" value="3-methyl-2-oxobutanoate hydroxymethyltransferase"/>
    <property type="match status" value="1"/>
</dbReference>
<dbReference type="GO" id="GO:0000287">
    <property type="term" value="F:magnesium ion binding"/>
    <property type="evidence" value="ECO:0007669"/>
    <property type="project" value="TreeGrafter"/>
</dbReference>
<dbReference type="EC" id="2.1.2.11" evidence="7"/>
<dbReference type="InParanoid" id="F8AC68"/>
<dbReference type="AlphaFoldDB" id="F8AC68"/>
<feature type="binding site" evidence="7 10">
    <location>
        <position position="118"/>
    </location>
    <ligand>
        <name>Mg(2+)</name>
        <dbReference type="ChEBI" id="CHEBI:18420"/>
    </ligand>
</feature>
<dbReference type="SUPFAM" id="SSF51621">
    <property type="entry name" value="Phosphoenolpyruvate/pyruvate domain"/>
    <property type="match status" value="1"/>
</dbReference>
<comment type="cofactor">
    <cofactor evidence="7 10">
        <name>Mg(2+)</name>
        <dbReference type="ChEBI" id="CHEBI:18420"/>
    </cofactor>
    <text evidence="7 10">Binds 1 Mg(2+) ion per subunit.</text>
</comment>
<keyword evidence="7 10" id="KW-0479">Metal-binding</keyword>
<evidence type="ECO:0000313" key="11">
    <source>
        <dbReference type="EMBL" id="AEH44626.1"/>
    </source>
</evidence>
<evidence type="ECO:0000256" key="2">
    <source>
        <dbReference type="ARBA" id="ARBA00008676"/>
    </source>
</evidence>
<dbReference type="PIRSF" id="PIRSF000388">
    <property type="entry name" value="Pantoate_hydroxy_MeTrfase"/>
    <property type="match status" value="1"/>
</dbReference>
<evidence type="ECO:0000256" key="5">
    <source>
        <dbReference type="ARBA" id="ARBA00022679"/>
    </source>
</evidence>
<keyword evidence="4 7" id="KW-0566">Pantothenate biosynthesis</keyword>
<dbReference type="GO" id="GO:0015940">
    <property type="term" value="P:pantothenate biosynthetic process"/>
    <property type="evidence" value="ECO:0007669"/>
    <property type="project" value="UniProtKB-UniRule"/>
</dbReference>
<comment type="pathway">
    <text evidence="1 7">Cofactor biosynthesis; (R)-pantothenate biosynthesis; (R)-pantoate from 3-methyl-2-oxobutanoate: step 1/2.</text>
</comment>
<dbReference type="PANTHER" id="PTHR20881">
    <property type="entry name" value="3-METHYL-2-OXOBUTANOATE HYDROXYMETHYLTRANSFERASE"/>
    <property type="match status" value="1"/>
</dbReference>
<dbReference type="NCBIfam" id="TIGR00222">
    <property type="entry name" value="panB"/>
    <property type="match status" value="1"/>
</dbReference>
<comment type="similarity">
    <text evidence="2 7">Belongs to the PanB family.</text>
</comment>
<feature type="binding site" evidence="7 10">
    <location>
        <position position="47"/>
    </location>
    <ligand>
        <name>Mg(2+)</name>
        <dbReference type="ChEBI" id="CHEBI:18420"/>
    </ligand>
</feature>
<dbReference type="GO" id="GO:0005737">
    <property type="term" value="C:cytoplasm"/>
    <property type="evidence" value="ECO:0007669"/>
    <property type="project" value="UniProtKB-SubCell"/>
</dbReference>
<dbReference type="UniPathway" id="UPA00028">
    <property type="reaction ID" value="UER00003"/>
</dbReference>